<evidence type="ECO:0000256" key="2">
    <source>
        <dbReference type="SAM" id="SignalP"/>
    </source>
</evidence>
<sequence length="96" mass="10188">MQKGLAVLFTIVAFLCCVTWNAEGYTPPLCPESCDSVTNCPPVDECQCGTYKGFCGCCSYCFKCPGEACLLHAIDTCAPGTKCMKGQDVPGICQTP</sequence>
<evidence type="ECO:0000259" key="3">
    <source>
        <dbReference type="PROSITE" id="PS51323"/>
    </source>
</evidence>
<organism evidence="4 5">
    <name type="scientific">Araneus ventricosus</name>
    <name type="common">Orbweaver spider</name>
    <name type="synonym">Epeira ventricosa</name>
    <dbReference type="NCBI Taxonomy" id="182803"/>
    <lineage>
        <taxon>Eukaryota</taxon>
        <taxon>Metazoa</taxon>
        <taxon>Ecdysozoa</taxon>
        <taxon>Arthropoda</taxon>
        <taxon>Chelicerata</taxon>
        <taxon>Arachnida</taxon>
        <taxon>Araneae</taxon>
        <taxon>Araneomorphae</taxon>
        <taxon>Entelegynae</taxon>
        <taxon>Araneoidea</taxon>
        <taxon>Araneidae</taxon>
        <taxon>Araneus</taxon>
    </lineage>
</organism>
<dbReference type="InterPro" id="IPR009030">
    <property type="entry name" value="Growth_fac_rcpt_cys_sf"/>
</dbReference>
<dbReference type="SUPFAM" id="SSF57184">
    <property type="entry name" value="Growth factor receptor domain"/>
    <property type="match status" value="1"/>
</dbReference>
<comment type="caution">
    <text evidence="4">The sequence shown here is derived from an EMBL/GenBank/DDBJ whole genome shotgun (WGS) entry which is preliminary data.</text>
</comment>
<feature type="domain" description="IGFBP N-terminal" evidence="3">
    <location>
        <begin position="26"/>
        <end position="96"/>
    </location>
</feature>
<dbReference type="AlphaFoldDB" id="A0A4Y2FU25"/>
<dbReference type="PROSITE" id="PS51323">
    <property type="entry name" value="IGFBP_N_2"/>
    <property type="match status" value="1"/>
</dbReference>
<keyword evidence="1" id="KW-1015">Disulfide bond</keyword>
<dbReference type="InterPro" id="IPR000867">
    <property type="entry name" value="IGFBP-like"/>
</dbReference>
<gene>
    <name evidence="4" type="ORF">AVEN_251644_1</name>
</gene>
<name>A0A4Y2FU25_ARAVE</name>
<keyword evidence="2" id="KW-0732">Signal</keyword>
<dbReference type="EMBL" id="BGPR01001049">
    <property type="protein sequence ID" value="GBM43945.1"/>
    <property type="molecule type" value="Genomic_DNA"/>
</dbReference>
<evidence type="ECO:0000313" key="5">
    <source>
        <dbReference type="Proteomes" id="UP000499080"/>
    </source>
</evidence>
<protein>
    <recommendedName>
        <fullName evidence="3">IGFBP N-terminal domain-containing protein</fullName>
    </recommendedName>
</protein>
<feature type="signal peptide" evidence="2">
    <location>
        <begin position="1"/>
        <end position="24"/>
    </location>
</feature>
<feature type="chain" id="PRO_5021230220" description="IGFBP N-terminal domain-containing protein" evidence="2">
    <location>
        <begin position="25"/>
        <end position="96"/>
    </location>
</feature>
<accession>A0A4Y2FU25</accession>
<reference evidence="4 5" key="1">
    <citation type="journal article" date="2019" name="Sci. Rep.">
        <title>Orb-weaving spider Araneus ventricosus genome elucidates the spidroin gene catalogue.</title>
        <authorList>
            <person name="Kono N."/>
            <person name="Nakamura H."/>
            <person name="Ohtoshi R."/>
            <person name="Moran D.A.P."/>
            <person name="Shinohara A."/>
            <person name="Yoshida Y."/>
            <person name="Fujiwara M."/>
            <person name="Mori M."/>
            <person name="Tomita M."/>
            <person name="Arakawa K."/>
        </authorList>
    </citation>
    <scope>NUCLEOTIDE SEQUENCE [LARGE SCALE GENOMIC DNA]</scope>
</reference>
<dbReference type="OrthoDB" id="6428817at2759"/>
<dbReference type="Proteomes" id="UP000499080">
    <property type="component" value="Unassembled WGS sequence"/>
</dbReference>
<keyword evidence="5" id="KW-1185">Reference proteome</keyword>
<dbReference type="GO" id="GO:0005576">
    <property type="term" value="C:extracellular region"/>
    <property type="evidence" value="ECO:0007669"/>
    <property type="project" value="InterPro"/>
</dbReference>
<proteinExistence type="predicted"/>
<evidence type="ECO:0000313" key="4">
    <source>
        <dbReference type="EMBL" id="GBM43945.1"/>
    </source>
</evidence>
<evidence type="ECO:0000256" key="1">
    <source>
        <dbReference type="ARBA" id="ARBA00023157"/>
    </source>
</evidence>